<protein>
    <submittedName>
        <fullName evidence="1">Uncharacterized protein</fullName>
    </submittedName>
</protein>
<dbReference type="AlphaFoldDB" id="A0A165HLC5"/>
<dbReference type="EMBL" id="KV426013">
    <property type="protein sequence ID" value="KZV92138.1"/>
    <property type="molecule type" value="Genomic_DNA"/>
</dbReference>
<sequence>MTSSSRNSPAFDSGEKCRLRHGAIRTSHRSRRVFQMSRPRSAIQSKRRLGTMQTKLLTKSRVCRSFFQARVYAVGSSEVVRTSPRCARRYSCVVRDQYEYYNVYRKYGPRVDRFHRDRAVAVTVLARHLRANTPSSADCSYIRTPGLRARTFS</sequence>
<evidence type="ECO:0000313" key="1">
    <source>
        <dbReference type="EMBL" id="KZV92138.1"/>
    </source>
</evidence>
<proteinExistence type="predicted"/>
<gene>
    <name evidence="1" type="ORF">EXIGLDRAFT_80811</name>
</gene>
<organism evidence="1 2">
    <name type="scientific">Exidia glandulosa HHB12029</name>
    <dbReference type="NCBI Taxonomy" id="1314781"/>
    <lineage>
        <taxon>Eukaryota</taxon>
        <taxon>Fungi</taxon>
        <taxon>Dikarya</taxon>
        <taxon>Basidiomycota</taxon>
        <taxon>Agaricomycotina</taxon>
        <taxon>Agaricomycetes</taxon>
        <taxon>Auriculariales</taxon>
        <taxon>Exidiaceae</taxon>
        <taxon>Exidia</taxon>
    </lineage>
</organism>
<accession>A0A165HLC5</accession>
<reference evidence="1 2" key="1">
    <citation type="journal article" date="2016" name="Mol. Biol. Evol.">
        <title>Comparative Genomics of Early-Diverging Mushroom-Forming Fungi Provides Insights into the Origins of Lignocellulose Decay Capabilities.</title>
        <authorList>
            <person name="Nagy L.G."/>
            <person name="Riley R."/>
            <person name="Tritt A."/>
            <person name="Adam C."/>
            <person name="Daum C."/>
            <person name="Floudas D."/>
            <person name="Sun H."/>
            <person name="Yadav J.S."/>
            <person name="Pangilinan J."/>
            <person name="Larsson K.H."/>
            <person name="Matsuura K."/>
            <person name="Barry K."/>
            <person name="Labutti K."/>
            <person name="Kuo R."/>
            <person name="Ohm R.A."/>
            <person name="Bhattacharya S.S."/>
            <person name="Shirouzu T."/>
            <person name="Yoshinaga Y."/>
            <person name="Martin F.M."/>
            <person name="Grigoriev I.V."/>
            <person name="Hibbett D.S."/>
        </authorList>
    </citation>
    <scope>NUCLEOTIDE SEQUENCE [LARGE SCALE GENOMIC DNA]</scope>
    <source>
        <strain evidence="1 2">HHB12029</strain>
    </source>
</reference>
<keyword evidence="2" id="KW-1185">Reference proteome</keyword>
<dbReference type="Proteomes" id="UP000077266">
    <property type="component" value="Unassembled WGS sequence"/>
</dbReference>
<evidence type="ECO:0000313" key="2">
    <source>
        <dbReference type="Proteomes" id="UP000077266"/>
    </source>
</evidence>
<dbReference type="InParanoid" id="A0A165HLC5"/>
<name>A0A165HLC5_EXIGL</name>